<evidence type="ECO:0000313" key="3">
    <source>
        <dbReference type="EMBL" id="KAK0745274.1"/>
    </source>
</evidence>
<evidence type="ECO:0000256" key="2">
    <source>
        <dbReference type="SAM" id="Phobius"/>
    </source>
</evidence>
<dbReference type="InterPro" id="IPR009571">
    <property type="entry name" value="SUR7/Rim9-like_fungi"/>
</dbReference>
<keyword evidence="2" id="KW-1133">Transmembrane helix</keyword>
<dbReference type="PANTHER" id="PTHR28019:SF2">
    <property type="entry name" value="CELL MEMBRANE PROTEIN YLR413W-RELATED"/>
    <property type="match status" value="1"/>
</dbReference>
<feature type="transmembrane region" description="Helical" evidence="2">
    <location>
        <begin position="188"/>
        <end position="209"/>
    </location>
</feature>
<dbReference type="EMBL" id="JAUKTV010000002">
    <property type="protein sequence ID" value="KAK0745274.1"/>
    <property type="molecule type" value="Genomic_DNA"/>
</dbReference>
<reference evidence="3" key="1">
    <citation type="submission" date="2023-06" db="EMBL/GenBank/DDBJ databases">
        <title>Genome-scale phylogeny and comparative genomics of the fungal order Sordariales.</title>
        <authorList>
            <consortium name="Lawrence Berkeley National Laboratory"/>
            <person name="Hensen N."/>
            <person name="Bonometti L."/>
            <person name="Westerberg I."/>
            <person name="Brannstrom I.O."/>
            <person name="Guillou S."/>
            <person name="Cros-Aarteil S."/>
            <person name="Calhoun S."/>
            <person name="Haridas S."/>
            <person name="Kuo A."/>
            <person name="Mondo S."/>
            <person name="Pangilinan J."/>
            <person name="Riley R."/>
            <person name="Labutti K."/>
            <person name="Andreopoulos B."/>
            <person name="Lipzen A."/>
            <person name="Chen C."/>
            <person name="Yanf M."/>
            <person name="Daum C."/>
            <person name="Ng V."/>
            <person name="Clum A."/>
            <person name="Steindorff A."/>
            <person name="Ohm R."/>
            <person name="Martin F."/>
            <person name="Silar P."/>
            <person name="Natvig D."/>
            <person name="Lalanne C."/>
            <person name="Gautier V."/>
            <person name="Ament-Velasquez S.L."/>
            <person name="Kruys A."/>
            <person name="Hutchinson M.I."/>
            <person name="Powell A.J."/>
            <person name="Barry K."/>
            <person name="Miller A.N."/>
            <person name="Grigoriev I.V."/>
            <person name="Debuchy R."/>
            <person name="Gladieux P."/>
            <person name="Thoren M.H."/>
            <person name="Johannesson H."/>
        </authorList>
    </citation>
    <scope>NUCLEOTIDE SEQUENCE</scope>
    <source>
        <strain evidence="3">CBS 540.89</strain>
    </source>
</reference>
<keyword evidence="4" id="KW-1185">Reference proteome</keyword>
<evidence type="ECO:0000313" key="4">
    <source>
        <dbReference type="Proteomes" id="UP001172159"/>
    </source>
</evidence>
<protein>
    <submittedName>
        <fullName evidence="3">SUR7/PalI family-domain-containing protein</fullName>
    </submittedName>
</protein>
<feature type="transmembrane region" description="Helical" evidence="2">
    <location>
        <begin position="162"/>
        <end position="181"/>
    </location>
</feature>
<proteinExistence type="predicted"/>
<dbReference type="InterPro" id="IPR052413">
    <property type="entry name" value="SUR7_domain"/>
</dbReference>
<dbReference type="Pfam" id="PF06687">
    <property type="entry name" value="SUR7"/>
    <property type="match status" value="1"/>
</dbReference>
<dbReference type="GO" id="GO:0031505">
    <property type="term" value="P:fungal-type cell wall organization"/>
    <property type="evidence" value="ECO:0007669"/>
    <property type="project" value="TreeGrafter"/>
</dbReference>
<keyword evidence="2" id="KW-0472">Membrane</keyword>
<feature type="transmembrane region" description="Helical" evidence="2">
    <location>
        <begin position="221"/>
        <end position="244"/>
    </location>
</feature>
<dbReference type="PANTHER" id="PTHR28019">
    <property type="entry name" value="CELL MEMBRANE PROTEIN YLR413W-RELATED"/>
    <property type="match status" value="1"/>
</dbReference>
<feature type="transmembrane region" description="Helical" evidence="2">
    <location>
        <begin position="265"/>
        <end position="285"/>
    </location>
</feature>
<keyword evidence="2" id="KW-0812">Transmembrane</keyword>
<evidence type="ECO:0000256" key="1">
    <source>
        <dbReference type="SAM" id="MobiDB-lite"/>
    </source>
</evidence>
<sequence length="317" mass="35083">MGLPSIIRPRKRNSNTPASEKHASTGPSTPTSRPDYQTGTDTIPPDTLRRVTKTRRIFALTASISYLISWVFLVLVLIGNTYPRAVLSDIYFFKLDLSDIIPLSVPNARLINSIAQSIGLHDFYQVGLWNFCEGYINEGITFCSKPETLYWFNPVEILMSELLAGATIALPTEIITILSILQISSQIMFGFFLTSAILTFLYIFLSPIATKSKWWSLPLSIGAFINMVLVLAASIVGTVISLVFKYAAEAQKELNIKSYVGTKMFVFMWLAAGFGIIGFAVHSGMGCCCVSRRDVTTGRRTLKPGGQGVERKEVQVR</sequence>
<dbReference type="GO" id="GO:0005886">
    <property type="term" value="C:plasma membrane"/>
    <property type="evidence" value="ECO:0007669"/>
    <property type="project" value="InterPro"/>
</dbReference>
<accession>A0AA40K461</accession>
<feature type="region of interest" description="Disordered" evidence="1">
    <location>
        <begin position="1"/>
        <end position="46"/>
    </location>
</feature>
<dbReference type="Proteomes" id="UP001172159">
    <property type="component" value="Unassembled WGS sequence"/>
</dbReference>
<organism evidence="3 4">
    <name type="scientific">Apiosordaria backusii</name>
    <dbReference type="NCBI Taxonomy" id="314023"/>
    <lineage>
        <taxon>Eukaryota</taxon>
        <taxon>Fungi</taxon>
        <taxon>Dikarya</taxon>
        <taxon>Ascomycota</taxon>
        <taxon>Pezizomycotina</taxon>
        <taxon>Sordariomycetes</taxon>
        <taxon>Sordariomycetidae</taxon>
        <taxon>Sordariales</taxon>
        <taxon>Lasiosphaeriaceae</taxon>
        <taxon>Apiosordaria</taxon>
    </lineage>
</organism>
<feature type="transmembrane region" description="Helical" evidence="2">
    <location>
        <begin position="57"/>
        <end position="78"/>
    </location>
</feature>
<dbReference type="AlphaFoldDB" id="A0AA40K461"/>
<gene>
    <name evidence="3" type="ORF">B0T21DRAFT_280090</name>
</gene>
<comment type="caution">
    <text evidence="3">The sequence shown here is derived from an EMBL/GenBank/DDBJ whole genome shotgun (WGS) entry which is preliminary data.</text>
</comment>
<dbReference type="GO" id="GO:0051285">
    <property type="term" value="C:cell cortex of cell tip"/>
    <property type="evidence" value="ECO:0007669"/>
    <property type="project" value="TreeGrafter"/>
</dbReference>
<feature type="compositionally biased region" description="Polar residues" evidence="1">
    <location>
        <begin position="25"/>
        <end position="41"/>
    </location>
</feature>
<name>A0AA40K461_9PEZI</name>